<dbReference type="WBParaSite" id="PgR004_g196_t01">
    <property type="protein sequence ID" value="PgR004_g196_t01"/>
    <property type="gene ID" value="PgR004_g196"/>
</dbReference>
<sequence>MMLAGVLYGELRCQAGVLNLDVVRLSVAPSLAEQAICTTEKLKILWIRFQGKRLFINNVYVREISEEEERRLDEFDKQYREYMNHIEQVNRQFVNDDDSAETSTTSSSDPTMPSVALPEDPRICISL</sequence>
<dbReference type="Proteomes" id="UP000887569">
    <property type="component" value="Unplaced"/>
</dbReference>
<proteinExistence type="predicted"/>
<name>A0A915AFC6_PARUN</name>
<evidence type="ECO:0000313" key="4">
    <source>
        <dbReference type="WBParaSite" id="PgR004_g196_t01"/>
    </source>
</evidence>
<feature type="domain" description="Pepsin inhibitor-3-like repeated" evidence="2">
    <location>
        <begin position="50"/>
        <end position="88"/>
    </location>
</feature>
<dbReference type="Pfam" id="PF06394">
    <property type="entry name" value="Pepsin-I3"/>
    <property type="match status" value="1"/>
</dbReference>
<evidence type="ECO:0000259" key="2">
    <source>
        <dbReference type="Pfam" id="PF06394"/>
    </source>
</evidence>
<feature type="region of interest" description="Disordered" evidence="1">
    <location>
        <begin position="91"/>
        <end position="117"/>
    </location>
</feature>
<dbReference type="Gene3D" id="3.30.1120.50">
    <property type="entry name" value="Pepsin inhibitor-3"/>
    <property type="match status" value="1"/>
</dbReference>
<dbReference type="InterPro" id="IPR010480">
    <property type="entry name" value="Pepsin-I3"/>
</dbReference>
<dbReference type="SUPFAM" id="SSF55149">
    <property type="entry name" value="Pepsin inhibitor-3"/>
    <property type="match status" value="1"/>
</dbReference>
<protein>
    <submittedName>
        <fullName evidence="4">Pepsin inhibitor-3-like repeated domain-containing protein</fullName>
    </submittedName>
</protein>
<organism evidence="3 4">
    <name type="scientific">Parascaris univalens</name>
    <name type="common">Nematode worm</name>
    <dbReference type="NCBI Taxonomy" id="6257"/>
    <lineage>
        <taxon>Eukaryota</taxon>
        <taxon>Metazoa</taxon>
        <taxon>Ecdysozoa</taxon>
        <taxon>Nematoda</taxon>
        <taxon>Chromadorea</taxon>
        <taxon>Rhabditida</taxon>
        <taxon>Spirurina</taxon>
        <taxon>Ascaridomorpha</taxon>
        <taxon>Ascaridoidea</taxon>
        <taxon>Ascarididae</taxon>
        <taxon>Parascaris</taxon>
    </lineage>
</organism>
<evidence type="ECO:0000313" key="3">
    <source>
        <dbReference type="Proteomes" id="UP000887569"/>
    </source>
</evidence>
<reference evidence="4" key="1">
    <citation type="submission" date="2022-11" db="UniProtKB">
        <authorList>
            <consortium name="WormBaseParasite"/>
        </authorList>
    </citation>
    <scope>IDENTIFICATION</scope>
</reference>
<dbReference type="AlphaFoldDB" id="A0A915AFC6"/>
<keyword evidence="3" id="KW-1185">Reference proteome</keyword>
<accession>A0A915AFC6</accession>
<dbReference type="InterPro" id="IPR038412">
    <property type="entry name" value="Pepsin-I3_sf"/>
</dbReference>
<evidence type="ECO:0000256" key="1">
    <source>
        <dbReference type="SAM" id="MobiDB-lite"/>
    </source>
</evidence>
<feature type="compositionally biased region" description="Low complexity" evidence="1">
    <location>
        <begin position="101"/>
        <end position="114"/>
    </location>
</feature>